<evidence type="ECO:0000256" key="12">
    <source>
        <dbReference type="ARBA" id="ARBA00023136"/>
    </source>
</evidence>
<dbReference type="AlphaFoldDB" id="A0A1G2MHE8"/>
<evidence type="ECO:0000256" key="11">
    <source>
        <dbReference type="ARBA" id="ARBA00023034"/>
    </source>
</evidence>
<comment type="similarity">
    <text evidence="4">Belongs to the NAD(P)-dependent epimerase/dehydratase family. UDP-glucuronic acid decarboxylase subfamily.</text>
</comment>
<evidence type="ECO:0000256" key="5">
    <source>
        <dbReference type="ARBA" id="ARBA00012290"/>
    </source>
</evidence>
<sequence length="310" mass="34965">MKKILVTGGAGFIGSNLCEQLVNAGSSVIALDNLFCADKKNIEHLLSNKKFSFVLHDINDPLPKMKVDEIYNLACPASPIWYQKDPVMTLRTNTLGVINVLEFAKKNKCRVLQASTSEVYGDPEEHPQRESYRGNVNTLGPRACYDEGKRSAETLMMDYHREYGVDVKIIRIFNTYGPKMAENDGRVVSNFIMQALKGRPITIYGTGEQTRSFQYIDDLILGMTKMMETENFLGPVNIGNPVEYTITQLAEEIAKITGSKIKIELKTLPVDDPQKRRPDITLAKEKLDWAPKVPLTEGLTKTIQYFKTNY</sequence>
<evidence type="ECO:0000256" key="1">
    <source>
        <dbReference type="ARBA" id="ARBA00001911"/>
    </source>
</evidence>
<evidence type="ECO:0000256" key="2">
    <source>
        <dbReference type="ARBA" id="ARBA00004447"/>
    </source>
</evidence>
<dbReference type="EMBL" id="MHRK01000039">
    <property type="protein sequence ID" value="OHA23263.1"/>
    <property type="molecule type" value="Genomic_DNA"/>
</dbReference>
<evidence type="ECO:0000256" key="9">
    <source>
        <dbReference type="ARBA" id="ARBA00022989"/>
    </source>
</evidence>
<dbReference type="InterPro" id="IPR044516">
    <property type="entry name" value="UXS-like"/>
</dbReference>
<evidence type="ECO:0000256" key="13">
    <source>
        <dbReference type="ARBA" id="ARBA00023180"/>
    </source>
</evidence>
<dbReference type="PANTHER" id="PTHR43078:SF6">
    <property type="entry name" value="UDP-GLUCURONIC ACID DECARBOXYLASE 1"/>
    <property type="match status" value="1"/>
</dbReference>
<evidence type="ECO:0000256" key="6">
    <source>
        <dbReference type="ARBA" id="ARBA00022692"/>
    </source>
</evidence>
<comment type="pathway">
    <text evidence="3">Nucleotide-sugar biosynthesis; UDP-alpha-D-xylose biosynthesis; UDP-alpha-D-xylose from UDP-alpha-D-glucuronate: step 1/1.</text>
</comment>
<evidence type="ECO:0000256" key="10">
    <source>
        <dbReference type="ARBA" id="ARBA00023027"/>
    </source>
</evidence>
<reference evidence="16 17" key="1">
    <citation type="journal article" date="2016" name="Nat. Commun.">
        <title>Thousands of microbial genomes shed light on interconnected biogeochemical processes in an aquifer system.</title>
        <authorList>
            <person name="Anantharaman K."/>
            <person name="Brown C.T."/>
            <person name="Hug L.A."/>
            <person name="Sharon I."/>
            <person name="Castelle C.J."/>
            <person name="Probst A.J."/>
            <person name="Thomas B.C."/>
            <person name="Singh A."/>
            <person name="Wilkins M.J."/>
            <person name="Karaoz U."/>
            <person name="Brodie E.L."/>
            <person name="Williams K.H."/>
            <person name="Hubbard S.S."/>
            <person name="Banfield J.F."/>
        </authorList>
    </citation>
    <scope>NUCLEOTIDE SEQUENCE [LARGE SCALE GENOMIC DNA]</scope>
</reference>
<dbReference type="GO" id="GO:0042732">
    <property type="term" value="P:D-xylose metabolic process"/>
    <property type="evidence" value="ECO:0007669"/>
    <property type="project" value="InterPro"/>
</dbReference>
<comment type="caution">
    <text evidence="16">The sequence shown here is derived from an EMBL/GenBank/DDBJ whole genome shotgun (WGS) entry which is preliminary data.</text>
</comment>
<evidence type="ECO:0000256" key="8">
    <source>
        <dbReference type="ARBA" id="ARBA00022968"/>
    </source>
</evidence>
<keyword evidence="6" id="KW-0812">Transmembrane</keyword>
<keyword evidence="11" id="KW-0333">Golgi apparatus</keyword>
<dbReference type="InterPro" id="IPR036291">
    <property type="entry name" value="NAD(P)-bd_dom_sf"/>
</dbReference>
<dbReference type="UniPathway" id="UPA00796">
    <property type="reaction ID" value="UER00771"/>
</dbReference>
<accession>A0A1G2MHE8</accession>
<proteinExistence type="inferred from homology"/>
<organism evidence="16 17">
    <name type="scientific">Candidatus Taylorbacteria bacterium RIFCSPHIGHO2_02_FULL_43_32b</name>
    <dbReference type="NCBI Taxonomy" id="1802306"/>
    <lineage>
        <taxon>Bacteria</taxon>
        <taxon>Candidatus Tayloriibacteriota</taxon>
    </lineage>
</organism>
<name>A0A1G2MHE8_9BACT</name>
<keyword evidence="7" id="KW-0210">Decarboxylase</keyword>
<evidence type="ECO:0000256" key="14">
    <source>
        <dbReference type="ARBA" id="ARBA00023239"/>
    </source>
</evidence>
<evidence type="ECO:0000259" key="15">
    <source>
        <dbReference type="Pfam" id="PF16363"/>
    </source>
</evidence>
<comment type="subcellular location">
    <subcellularLocation>
        <location evidence="2">Golgi apparatus</location>
        <location evidence="2">Golgi stack membrane</location>
        <topology evidence="2">Single-pass type II membrane protein</topology>
    </subcellularLocation>
</comment>
<keyword evidence="10" id="KW-0520">NAD</keyword>
<keyword evidence="12" id="KW-0472">Membrane</keyword>
<dbReference type="CDD" id="cd05230">
    <property type="entry name" value="UGD_SDR_e"/>
    <property type="match status" value="1"/>
</dbReference>
<dbReference type="EC" id="4.1.1.35" evidence="5"/>
<evidence type="ECO:0000256" key="7">
    <source>
        <dbReference type="ARBA" id="ARBA00022793"/>
    </source>
</evidence>
<protein>
    <recommendedName>
        <fullName evidence="5">UDP-glucuronate decarboxylase</fullName>
        <ecNumber evidence="5">4.1.1.35</ecNumber>
    </recommendedName>
</protein>
<evidence type="ECO:0000256" key="4">
    <source>
        <dbReference type="ARBA" id="ARBA00007505"/>
    </source>
</evidence>
<keyword evidence="14" id="KW-0456">Lyase</keyword>
<keyword evidence="9" id="KW-1133">Transmembrane helix</keyword>
<dbReference type="FunFam" id="3.40.50.720:FF:000065">
    <property type="entry name" value="UDP-glucuronic acid decarboxylase 1"/>
    <property type="match status" value="1"/>
</dbReference>
<dbReference type="STRING" id="1802306.A3C72_00730"/>
<dbReference type="GO" id="GO:0048040">
    <property type="term" value="F:UDP-glucuronate decarboxylase activity"/>
    <property type="evidence" value="ECO:0007669"/>
    <property type="project" value="UniProtKB-EC"/>
</dbReference>
<dbReference type="PANTHER" id="PTHR43078">
    <property type="entry name" value="UDP-GLUCURONIC ACID DECARBOXYLASE-RELATED"/>
    <property type="match status" value="1"/>
</dbReference>
<evidence type="ECO:0000313" key="17">
    <source>
        <dbReference type="Proteomes" id="UP000177130"/>
    </source>
</evidence>
<evidence type="ECO:0000313" key="16">
    <source>
        <dbReference type="EMBL" id="OHA23263.1"/>
    </source>
</evidence>
<comment type="cofactor">
    <cofactor evidence="1">
        <name>NAD(+)</name>
        <dbReference type="ChEBI" id="CHEBI:57540"/>
    </cofactor>
</comment>
<dbReference type="InterPro" id="IPR016040">
    <property type="entry name" value="NAD(P)-bd_dom"/>
</dbReference>
<dbReference type="GO" id="GO:0005737">
    <property type="term" value="C:cytoplasm"/>
    <property type="evidence" value="ECO:0007669"/>
    <property type="project" value="TreeGrafter"/>
</dbReference>
<dbReference type="Proteomes" id="UP000177130">
    <property type="component" value="Unassembled WGS sequence"/>
</dbReference>
<dbReference type="Pfam" id="PF16363">
    <property type="entry name" value="GDP_Man_Dehyd"/>
    <property type="match status" value="1"/>
</dbReference>
<evidence type="ECO:0000256" key="3">
    <source>
        <dbReference type="ARBA" id="ARBA00005100"/>
    </source>
</evidence>
<gene>
    <name evidence="16" type="ORF">A3C72_00730</name>
</gene>
<dbReference type="GO" id="GO:0033320">
    <property type="term" value="P:UDP-D-xylose biosynthetic process"/>
    <property type="evidence" value="ECO:0007669"/>
    <property type="project" value="UniProtKB-UniPathway"/>
</dbReference>
<dbReference type="Gene3D" id="3.40.50.720">
    <property type="entry name" value="NAD(P)-binding Rossmann-like Domain"/>
    <property type="match status" value="1"/>
</dbReference>
<feature type="domain" description="NAD(P)-binding" evidence="15">
    <location>
        <begin position="5"/>
        <end position="301"/>
    </location>
</feature>
<keyword evidence="13" id="KW-0325">Glycoprotein</keyword>
<dbReference type="SUPFAM" id="SSF51735">
    <property type="entry name" value="NAD(P)-binding Rossmann-fold domains"/>
    <property type="match status" value="1"/>
</dbReference>
<dbReference type="GO" id="GO:0070403">
    <property type="term" value="F:NAD+ binding"/>
    <property type="evidence" value="ECO:0007669"/>
    <property type="project" value="InterPro"/>
</dbReference>
<keyword evidence="8" id="KW-0735">Signal-anchor</keyword>